<dbReference type="AlphaFoldDB" id="A0A183GBX7"/>
<reference evidence="4" key="2">
    <citation type="submission" date="2019-09" db="UniProtKB">
        <authorList>
            <consortium name="WormBaseParasite"/>
        </authorList>
    </citation>
    <scope>IDENTIFICATION</scope>
</reference>
<reference evidence="2 3" key="1">
    <citation type="submission" date="2018-11" db="EMBL/GenBank/DDBJ databases">
        <authorList>
            <consortium name="Pathogen Informatics"/>
        </authorList>
    </citation>
    <scope>NUCLEOTIDE SEQUENCE [LARGE SCALE GENOMIC DNA]</scope>
</reference>
<evidence type="ECO:0000313" key="3">
    <source>
        <dbReference type="Proteomes" id="UP000050761"/>
    </source>
</evidence>
<accession>A0A3P8F284</accession>
<keyword evidence="3" id="KW-1185">Reference proteome</keyword>
<dbReference type="EMBL" id="UZAH01031506">
    <property type="protein sequence ID" value="VDP15913.1"/>
    <property type="molecule type" value="Genomic_DNA"/>
</dbReference>
<dbReference type="Proteomes" id="UP000050761">
    <property type="component" value="Unassembled WGS sequence"/>
</dbReference>
<proteinExistence type="predicted"/>
<dbReference type="OrthoDB" id="5862043at2759"/>
<gene>
    <name evidence="2" type="ORF">HPBE_LOCUS19631</name>
</gene>
<feature type="region of interest" description="Disordered" evidence="1">
    <location>
        <begin position="228"/>
        <end position="262"/>
    </location>
</feature>
<evidence type="ECO:0000313" key="4">
    <source>
        <dbReference type="WBParaSite" id="HPBE_0001963201-mRNA-1"/>
    </source>
</evidence>
<evidence type="ECO:0000313" key="2">
    <source>
        <dbReference type="EMBL" id="VDP15913.1"/>
    </source>
</evidence>
<accession>A0A183GBX7</accession>
<evidence type="ECO:0000256" key="1">
    <source>
        <dbReference type="SAM" id="MobiDB-lite"/>
    </source>
</evidence>
<protein>
    <submittedName>
        <fullName evidence="4">E3 ubiquitin-protein ligase</fullName>
    </submittedName>
</protein>
<name>A0A183GBX7_HELPZ</name>
<feature type="compositionally biased region" description="Basic and acidic residues" evidence="1">
    <location>
        <begin position="228"/>
        <end position="238"/>
    </location>
</feature>
<dbReference type="WBParaSite" id="HPBE_0001963201-mRNA-1">
    <property type="protein sequence ID" value="HPBE_0001963201-mRNA-1"/>
    <property type="gene ID" value="HPBE_0001963201"/>
</dbReference>
<organism evidence="3 4">
    <name type="scientific">Heligmosomoides polygyrus</name>
    <name type="common">Parasitic roundworm</name>
    <dbReference type="NCBI Taxonomy" id="6339"/>
    <lineage>
        <taxon>Eukaryota</taxon>
        <taxon>Metazoa</taxon>
        <taxon>Ecdysozoa</taxon>
        <taxon>Nematoda</taxon>
        <taxon>Chromadorea</taxon>
        <taxon>Rhabditida</taxon>
        <taxon>Rhabditina</taxon>
        <taxon>Rhabditomorpha</taxon>
        <taxon>Strongyloidea</taxon>
        <taxon>Heligmosomidae</taxon>
        <taxon>Heligmosomoides</taxon>
    </lineage>
</organism>
<sequence>MILKLVSSEEDPLRRSMDTDFSCRKHDAKTLLKQIFVYHNLEINCKVKYLCYVHEQVHETVATSCDKQFTYILQSRVPVERTRKSYEGNKLEHCTRIDVDEWNYRSAYCPSLKYVNGVKLEVMGTQEAVATSGADDEGSREEKLVYYANFLLRHGATRALLAGMEDFPSIRTGRDEGNTLSVELEKMMGSMMLKYALRTFQYCQECDSFANPLRLLEIVVREELPPMQDERRKERKTNDMVLSLPGYRRAPNPRVDPGGQEREQKWIGDGAMKEERQLFTTKGHTPAAFRISKENVATLCTSLDKLQNLTYASKIVFGLADMATDMDDEYRVPRAPLIGAGGLCPNPVLSYWILLVTLQRSHKQEVNISILPRLATTLKHLWFKLSPSLFSLKLHALLDHAIGENLQRYGTPNHWSSASFESNHMRMQLRIAQSTTHFGGSLMRGFLLEKELRMMLSDVADEHQNPIMTSLLKEISSEGVTGQYWSRPSDTVQDCVAIAQGRSFAYGRVVAFVVLPDKGDGP</sequence>